<name>A0A5C6G319_METRR</name>
<comment type="caution">
    <text evidence="1">The sequence shown here is derived from an EMBL/GenBank/DDBJ whole genome shotgun (WGS) entry which is preliminary data.</text>
</comment>
<evidence type="ECO:0000313" key="2">
    <source>
        <dbReference type="Proteomes" id="UP000317257"/>
    </source>
</evidence>
<dbReference type="AlphaFoldDB" id="A0A5C6G319"/>
<dbReference type="Proteomes" id="UP000317257">
    <property type="component" value="Unassembled WGS sequence"/>
</dbReference>
<organism evidence="1 2">
    <name type="scientific">Metarhizium rileyi (strain RCEF 4871)</name>
    <name type="common">Nomuraea rileyi</name>
    <dbReference type="NCBI Taxonomy" id="1649241"/>
    <lineage>
        <taxon>Eukaryota</taxon>
        <taxon>Fungi</taxon>
        <taxon>Dikarya</taxon>
        <taxon>Ascomycota</taxon>
        <taxon>Pezizomycotina</taxon>
        <taxon>Sordariomycetes</taxon>
        <taxon>Hypocreomycetidae</taxon>
        <taxon>Hypocreales</taxon>
        <taxon>Clavicipitaceae</taxon>
        <taxon>Metarhizium</taxon>
    </lineage>
</organism>
<sequence>MDATAEMIIQAKFVQKSSLDNAPGFSVSKHFGIWSGGFVHVHVSFSLSTWFSKTSGYKKSSFNACVEALAQERRQSLQIHGKSAVLATFSSIEAAGIILDLCCGFLNTSADSERQMPHH</sequence>
<proteinExistence type="predicted"/>
<protein>
    <submittedName>
        <fullName evidence="1">Uncharacterized protein</fullName>
    </submittedName>
</protein>
<dbReference type="EMBL" id="SBHS01000040">
    <property type="protein sequence ID" value="TWU71607.1"/>
    <property type="molecule type" value="Genomic_DNA"/>
</dbReference>
<evidence type="ECO:0000313" key="1">
    <source>
        <dbReference type="EMBL" id="TWU71607.1"/>
    </source>
</evidence>
<accession>A0A5C6G319</accession>
<reference evidence="2" key="1">
    <citation type="submission" date="2018-12" db="EMBL/GenBank/DDBJ databases">
        <title>The complete genome of Metarhizium rileyi, a key fungal pathogen of Lepidoptera.</title>
        <authorList>
            <person name="Binneck E."/>
            <person name="Lastra C.C.L."/>
            <person name="Sosa-Gomez D.R."/>
        </authorList>
    </citation>
    <scope>NUCLEOTIDE SEQUENCE [LARGE SCALE GENOMIC DNA]</scope>
    <source>
        <strain evidence="2">Cep018-CH2</strain>
    </source>
</reference>
<gene>
    <name evidence="1" type="ORF">ED733_000343</name>
</gene>